<reference evidence="8" key="1">
    <citation type="submission" date="2021-06" db="EMBL/GenBank/DDBJ databases">
        <authorList>
            <person name="Criscuolo A."/>
        </authorList>
    </citation>
    <scope>NUCLEOTIDE SEQUENCE</scope>
    <source>
        <strain evidence="8">CIP111600</strain>
    </source>
</reference>
<evidence type="ECO:0000256" key="2">
    <source>
        <dbReference type="ARBA" id="ARBA00022448"/>
    </source>
</evidence>
<keyword evidence="4 6" id="KW-1133">Transmembrane helix</keyword>
<keyword evidence="3 6" id="KW-0812">Transmembrane</keyword>
<evidence type="ECO:0000256" key="6">
    <source>
        <dbReference type="RuleBase" id="RU363032"/>
    </source>
</evidence>
<evidence type="ECO:0000259" key="7">
    <source>
        <dbReference type="PROSITE" id="PS50928"/>
    </source>
</evidence>
<dbReference type="InterPro" id="IPR025966">
    <property type="entry name" value="OppC_N"/>
</dbReference>
<name>A0A916NJM3_9BACL</name>
<dbReference type="PANTHER" id="PTHR43386:SF1">
    <property type="entry name" value="D,D-DIPEPTIDE TRANSPORT SYSTEM PERMEASE PROTEIN DDPC-RELATED"/>
    <property type="match status" value="1"/>
</dbReference>
<dbReference type="Proteomes" id="UP000693672">
    <property type="component" value="Unassembled WGS sequence"/>
</dbReference>
<feature type="transmembrane region" description="Helical" evidence="6">
    <location>
        <begin position="202"/>
        <end position="227"/>
    </location>
</feature>
<dbReference type="GO" id="GO:0005886">
    <property type="term" value="C:plasma membrane"/>
    <property type="evidence" value="ECO:0007669"/>
    <property type="project" value="UniProtKB-SubCell"/>
</dbReference>
<protein>
    <submittedName>
        <fullName evidence="8">Glutathione transport system permease protein GsiD</fullName>
    </submittedName>
</protein>
<dbReference type="InterPro" id="IPR000515">
    <property type="entry name" value="MetI-like"/>
</dbReference>
<dbReference type="AlphaFoldDB" id="A0A916NJM3"/>
<evidence type="ECO:0000256" key="1">
    <source>
        <dbReference type="ARBA" id="ARBA00004651"/>
    </source>
</evidence>
<keyword evidence="2 6" id="KW-0813">Transport</keyword>
<evidence type="ECO:0000313" key="9">
    <source>
        <dbReference type="Proteomes" id="UP000693672"/>
    </source>
</evidence>
<feature type="domain" description="ABC transmembrane type-1" evidence="7">
    <location>
        <begin position="85"/>
        <end position="270"/>
    </location>
</feature>
<dbReference type="CDD" id="cd06261">
    <property type="entry name" value="TM_PBP2"/>
    <property type="match status" value="1"/>
</dbReference>
<keyword evidence="5 6" id="KW-0472">Membrane</keyword>
<feature type="transmembrane region" description="Helical" evidence="6">
    <location>
        <begin position="22"/>
        <end position="42"/>
    </location>
</feature>
<keyword evidence="9" id="KW-1185">Reference proteome</keyword>
<dbReference type="Pfam" id="PF00528">
    <property type="entry name" value="BPD_transp_1"/>
    <property type="match status" value="1"/>
</dbReference>
<proteinExistence type="inferred from homology"/>
<feature type="transmembrane region" description="Helical" evidence="6">
    <location>
        <begin position="83"/>
        <end position="109"/>
    </location>
</feature>
<evidence type="ECO:0000313" key="8">
    <source>
        <dbReference type="EMBL" id="CAG7629611.1"/>
    </source>
</evidence>
<feature type="transmembrane region" description="Helical" evidence="6">
    <location>
        <begin position="247"/>
        <end position="270"/>
    </location>
</feature>
<dbReference type="Pfam" id="PF12911">
    <property type="entry name" value="OppC_N"/>
    <property type="match status" value="1"/>
</dbReference>
<gene>
    <name evidence="8" type="primary">gsiD_2</name>
    <name evidence="8" type="ORF">PAESOLCIP111_03120</name>
</gene>
<sequence>MRPELPGAAPWRNRARMKPGDMLAGFILIAALLCSVLAPWLAPYDPNEIHMAERLAPLSADHWLGTDTLGRDVFSRILYGGRVCLVLALAVTAATMLIGLLIGTAAGYWGGWLDDAVQCLVSIFQGLPGLTLMLAIAGTLGPGVKSLFIALIMTSWPDFSRVVRGETMKLREEPYVEGIRALGAGHGYIVTRHILPNMLGPFIVLFTIRVGRVILSIASLSFLGLGLQPPTPDWGVMVNDARALFRSYPHLLIAPGLCIAAVSLSINWLGDRLRDRLDARNVNERSLL</sequence>
<comment type="caution">
    <text evidence="8">The sequence shown here is derived from an EMBL/GenBank/DDBJ whole genome shotgun (WGS) entry which is preliminary data.</text>
</comment>
<dbReference type="PANTHER" id="PTHR43386">
    <property type="entry name" value="OLIGOPEPTIDE TRANSPORT SYSTEM PERMEASE PROTEIN APPC"/>
    <property type="match status" value="1"/>
</dbReference>
<comment type="subcellular location">
    <subcellularLocation>
        <location evidence="1 6">Cell membrane</location>
        <topology evidence="1 6">Multi-pass membrane protein</topology>
    </subcellularLocation>
</comment>
<organism evidence="8 9">
    <name type="scientific">Paenibacillus solanacearum</name>
    <dbReference type="NCBI Taxonomy" id="2048548"/>
    <lineage>
        <taxon>Bacteria</taxon>
        <taxon>Bacillati</taxon>
        <taxon>Bacillota</taxon>
        <taxon>Bacilli</taxon>
        <taxon>Bacillales</taxon>
        <taxon>Paenibacillaceae</taxon>
        <taxon>Paenibacillus</taxon>
    </lineage>
</organism>
<dbReference type="GO" id="GO:0055085">
    <property type="term" value="P:transmembrane transport"/>
    <property type="evidence" value="ECO:0007669"/>
    <property type="project" value="InterPro"/>
</dbReference>
<dbReference type="EMBL" id="CAJVAS010000012">
    <property type="protein sequence ID" value="CAG7629611.1"/>
    <property type="molecule type" value="Genomic_DNA"/>
</dbReference>
<feature type="transmembrane region" description="Helical" evidence="6">
    <location>
        <begin position="129"/>
        <end position="154"/>
    </location>
</feature>
<evidence type="ECO:0000256" key="4">
    <source>
        <dbReference type="ARBA" id="ARBA00022989"/>
    </source>
</evidence>
<evidence type="ECO:0000256" key="3">
    <source>
        <dbReference type="ARBA" id="ARBA00022692"/>
    </source>
</evidence>
<accession>A0A916NJM3</accession>
<dbReference type="PROSITE" id="PS50928">
    <property type="entry name" value="ABC_TM1"/>
    <property type="match status" value="1"/>
</dbReference>
<comment type="similarity">
    <text evidence="6">Belongs to the binding-protein-dependent transport system permease family.</text>
</comment>
<evidence type="ECO:0000256" key="5">
    <source>
        <dbReference type="ARBA" id="ARBA00023136"/>
    </source>
</evidence>
<dbReference type="InterPro" id="IPR050366">
    <property type="entry name" value="BP-dependent_transpt_permease"/>
</dbReference>